<accession>A0A8S5NSI9</accession>
<sequence>MKQYPLFKNAFLFSRRFLICKIQIKPMPGKNRSKVGIDVVEKIISLKEVDQEFLTNKTILAYLGGVSKEYIKDLRESGVLPYYKVRNTIFYKVSDVRKMVERNRIIC</sequence>
<organism evidence="1">
    <name type="scientific">Myoviridae sp. ctkmZ20</name>
    <dbReference type="NCBI Taxonomy" id="2825166"/>
    <lineage>
        <taxon>Viruses</taxon>
        <taxon>Duplodnaviria</taxon>
        <taxon>Heunggongvirae</taxon>
        <taxon>Uroviricota</taxon>
        <taxon>Caudoviricetes</taxon>
    </lineage>
</organism>
<reference evidence="1" key="1">
    <citation type="journal article" date="2021" name="Proc. Natl. Acad. Sci. U.S.A.">
        <title>A Catalog of Tens of Thousands of Viruses from Human Metagenomes Reveals Hidden Associations with Chronic Diseases.</title>
        <authorList>
            <person name="Tisza M.J."/>
            <person name="Buck C.B."/>
        </authorList>
    </citation>
    <scope>NUCLEOTIDE SEQUENCE</scope>
    <source>
        <strain evidence="1">CtkmZ20</strain>
    </source>
</reference>
<name>A0A8S5NSI9_9CAUD</name>
<protein>
    <submittedName>
        <fullName evidence="1">Helix-turn-helix domain protein</fullName>
    </submittedName>
</protein>
<proteinExistence type="predicted"/>
<evidence type="ECO:0000313" key="1">
    <source>
        <dbReference type="EMBL" id="DAD97757.1"/>
    </source>
</evidence>
<dbReference type="EMBL" id="BK015248">
    <property type="protein sequence ID" value="DAD97757.1"/>
    <property type="molecule type" value="Genomic_DNA"/>
</dbReference>